<accession>A0ABW7G2H3</accession>
<dbReference type="RefSeq" id="WP_394486847.1">
    <property type="nucleotide sequence ID" value="NZ_JBIGIA010000003.1"/>
</dbReference>
<comment type="catalytic activity">
    <reaction evidence="1 14 15">
        <text>adenosine 5'-phosphosulfate + ATP = 3'-phosphoadenylyl sulfate + ADP + H(+)</text>
        <dbReference type="Rhea" id="RHEA:24152"/>
        <dbReference type="ChEBI" id="CHEBI:15378"/>
        <dbReference type="ChEBI" id="CHEBI:30616"/>
        <dbReference type="ChEBI" id="CHEBI:58243"/>
        <dbReference type="ChEBI" id="CHEBI:58339"/>
        <dbReference type="ChEBI" id="CHEBI:456216"/>
        <dbReference type="EC" id="2.7.1.25"/>
    </reaction>
</comment>
<evidence type="ECO:0000256" key="2">
    <source>
        <dbReference type="ARBA" id="ARBA00002632"/>
    </source>
</evidence>
<evidence type="ECO:0000256" key="7">
    <source>
        <dbReference type="ARBA" id="ARBA00022679"/>
    </source>
</evidence>
<keyword evidence="9 14" id="KW-0418">Kinase</keyword>
<keyword evidence="14" id="KW-0597">Phosphoprotein</keyword>
<dbReference type="InterPro" id="IPR002891">
    <property type="entry name" value="APS"/>
</dbReference>
<evidence type="ECO:0000256" key="15">
    <source>
        <dbReference type="RuleBase" id="RU004347"/>
    </source>
</evidence>
<proteinExistence type="inferred from homology"/>
<dbReference type="SUPFAM" id="SSF52540">
    <property type="entry name" value="P-loop containing nucleoside triphosphate hydrolases"/>
    <property type="match status" value="1"/>
</dbReference>
<dbReference type="InterPro" id="IPR027417">
    <property type="entry name" value="P-loop_NTPase"/>
</dbReference>
<keyword evidence="18" id="KW-1185">Reference proteome</keyword>
<evidence type="ECO:0000256" key="13">
    <source>
        <dbReference type="ARBA" id="ARBA00031464"/>
    </source>
</evidence>
<evidence type="ECO:0000256" key="3">
    <source>
        <dbReference type="ARBA" id="ARBA00004806"/>
    </source>
</evidence>
<evidence type="ECO:0000256" key="4">
    <source>
        <dbReference type="ARBA" id="ARBA00007008"/>
    </source>
</evidence>
<evidence type="ECO:0000256" key="5">
    <source>
        <dbReference type="ARBA" id="ARBA00012121"/>
    </source>
</evidence>
<dbReference type="EC" id="2.7.1.25" evidence="5 14"/>
<comment type="function">
    <text evidence="2 14 15">Catalyzes the synthesis of activated sulfate.</text>
</comment>
<evidence type="ECO:0000256" key="8">
    <source>
        <dbReference type="ARBA" id="ARBA00022741"/>
    </source>
</evidence>
<gene>
    <name evidence="14 17" type="primary">cysC</name>
    <name evidence="17" type="ORF">ACG00X_04730</name>
</gene>
<evidence type="ECO:0000313" key="18">
    <source>
        <dbReference type="Proteomes" id="UP001606305"/>
    </source>
</evidence>
<feature type="domain" description="APS kinase" evidence="16">
    <location>
        <begin position="43"/>
        <end position="192"/>
    </location>
</feature>
<dbReference type="GO" id="GO:0004020">
    <property type="term" value="F:adenylylsulfate kinase activity"/>
    <property type="evidence" value="ECO:0007669"/>
    <property type="project" value="UniProtKB-EC"/>
</dbReference>
<name>A0ABW7G2H3_9BURK</name>
<feature type="active site" description="Phosphoserine intermediate" evidence="14">
    <location>
        <position position="124"/>
    </location>
</feature>
<comment type="pathway">
    <text evidence="3 14 15">Sulfur metabolism; hydrogen sulfide biosynthesis; sulfite from sulfate: step 2/3.</text>
</comment>
<evidence type="ECO:0000256" key="14">
    <source>
        <dbReference type="HAMAP-Rule" id="MF_00065"/>
    </source>
</evidence>
<dbReference type="HAMAP" id="MF_00065">
    <property type="entry name" value="Adenylyl_sulf_kinase"/>
    <property type="match status" value="1"/>
</dbReference>
<sequence>MSRTSGSVAGAPLVDALPLGREIFKHAGTVSTLDRARLLRQRPSTVWLTGLSGAGKSTLAYEMERRLLARGSLSFVLDGDNLRHHLNRDLGFSARDRQENIRRAAEVASLMNEAGLIVFSALISPRREDRAMARTIVGESRFVEVHMSADLTVCESRDPKGLYAKARAGLISEFTGVSAPYEEPEAPALRLDAGRLTLEQAADELMNVLHGLGVLQ</sequence>
<keyword evidence="7 14" id="KW-0808">Transferase</keyword>
<feature type="binding site" evidence="14">
    <location>
        <begin position="50"/>
        <end position="57"/>
    </location>
    <ligand>
        <name>ATP</name>
        <dbReference type="ChEBI" id="CHEBI:30616"/>
    </ligand>
</feature>
<comment type="similarity">
    <text evidence="4 14 15">Belongs to the APS kinase family.</text>
</comment>
<dbReference type="CDD" id="cd02027">
    <property type="entry name" value="APSK"/>
    <property type="match status" value="1"/>
</dbReference>
<protein>
    <recommendedName>
        <fullName evidence="6 14">Adenylyl-sulfate kinase</fullName>
        <ecNumber evidence="5 14">2.7.1.25</ecNumber>
    </recommendedName>
    <alternativeName>
        <fullName evidence="12 14">APS kinase</fullName>
    </alternativeName>
    <alternativeName>
        <fullName evidence="13 14">ATP adenosine-5'-phosphosulfate 3'-phosphotransferase</fullName>
    </alternativeName>
    <alternativeName>
        <fullName evidence="11 14">Adenosine-5'-phosphosulfate kinase</fullName>
    </alternativeName>
</protein>
<keyword evidence="8 14" id="KW-0547">Nucleotide-binding</keyword>
<evidence type="ECO:0000313" key="17">
    <source>
        <dbReference type="EMBL" id="MFG6456132.1"/>
    </source>
</evidence>
<dbReference type="NCBIfam" id="TIGR00455">
    <property type="entry name" value="apsK"/>
    <property type="match status" value="1"/>
</dbReference>
<comment type="caution">
    <text evidence="17">The sequence shown here is derived from an EMBL/GenBank/DDBJ whole genome shotgun (WGS) entry which is preliminary data.</text>
</comment>
<evidence type="ECO:0000256" key="6">
    <source>
        <dbReference type="ARBA" id="ARBA00018163"/>
    </source>
</evidence>
<organism evidence="17 18">
    <name type="scientific">Pelomonas nitida</name>
    <dbReference type="NCBI Taxonomy" id="3299027"/>
    <lineage>
        <taxon>Bacteria</taxon>
        <taxon>Pseudomonadati</taxon>
        <taxon>Pseudomonadota</taxon>
        <taxon>Betaproteobacteria</taxon>
        <taxon>Burkholderiales</taxon>
        <taxon>Sphaerotilaceae</taxon>
        <taxon>Roseateles</taxon>
    </lineage>
</organism>
<keyword evidence="10 14" id="KW-0067">ATP-binding</keyword>
<evidence type="ECO:0000259" key="16">
    <source>
        <dbReference type="Pfam" id="PF01583"/>
    </source>
</evidence>
<evidence type="ECO:0000256" key="12">
    <source>
        <dbReference type="ARBA" id="ARBA00031393"/>
    </source>
</evidence>
<evidence type="ECO:0000256" key="10">
    <source>
        <dbReference type="ARBA" id="ARBA00022840"/>
    </source>
</evidence>
<dbReference type="Gene3D" id="3.40.50.300">
    <property type="entry name" value="P-loop containing nucleotide triphosphate hydrolases"/>
    <property type="match status" value="1"/>
</dbReference>
<evidence type="ECO:0000256" key="9">
    <source>
        <dbReference type="ARBA" id="ARBA00022777"/>
    </source>
</evidence>
<dbReference type="NCBIfam" id="NF003013">
    <property type="entry name" value="PRK03846.1"/>
    <property type="match status" value="1"/>
</dbReference>
<dbReference type="Pfam" id="PF01583">
    <property type="entry name" value="APS_kinase"/>
    <property type="match status" value="1"/>
</dbReference>
<dbReference type="PANTHER" id="PTHR11055">
    <property type="entry name" value="BIFUNCTIONAL 3'-PHOSPHOADENOSINE 5'-PHOSPHOSULFATE SYNTHASE"/>
    <property type="match status" value="1"/>
</dbReference>
<evidence type="ECO:0000256" key="1">
    <source>
        <dbReference type="ARBA" id="ARBA00001823"/>
    </source>
</evidence>
<dbReference type="PANTHER" id="PTHR11055:SF63">
    <property type="entry name" value="ADENYLYL-SULFATE KINASE 1, CHLOROPLASTIC"/>
    <property type="match status" value="1"/>
</dbReference>
<evidence type="ECO:0000256" key="11">
    <source>
        <dbReference type="ARBA" id="ARBA00029724"/>
    </source>
</evidence>
<dbReference type="Proteomes" id="UP001606305">
    <property type="component" value="Unassembled WGS sequence"/>
</dbReference>
<dbReference type="InterPro" id="IPR059117">
    <property type="entry name" value="APS_kinase_dom"/>
</dbReference>
<dbReference type="EMBL" id="JBIGIA010000003">
    <property type="protein sequence ID" value="MFG6456132.1"/>
    <property type="molecule type" value="Genomic_DNA"/>
</dbReference>
<reference evidence="17 18" key="1">
    <citation type="submission" date="2024-09" db="EMBL/GenBank/DDBJ databases">
        <title>Novel species of the genus Pelomonas and Roseateles isolated from streams.</title>
        <authorList>
            <person name="Lu H."/>
        </authorList>
    </citation>
    <scope>NUCLEOTIDE SEQUENCE [LARGE SCALE GENOMIC DNA]</scope>
    <source>
        <strain evidence="17 18">BYS96W</strain>
    </source>
</reference>